<keyword evidence="1" id="KW-0472">Membrane</keyword>
<keyword evidence="1" id="KW-1133">Transmembrane helix</keyword>
<evidence type="ECO:0000313" key="2">
    <source>
        <dbReference type="EMBL" id="ADP40108.1"/>
    </source>
</evidence>
<dbReference type="KEGG" id="rdn:HMPREF0733_10650"/>
<sequence length="213" mass="24404">MILNIALVLAVTQMLSCVLIIKGHRNWNYLCYKFPYRGTKDGFFGFISKVVLVLCGIMTLISILLVKYDPNFKNAPVWFLLLVSGGWYISLALYLDRKNFYLQTTTEGISWGNLLSISYDASYEDITKFSYETRGIYGLTWLVVKTNHGKTLRFDPLLTGSGSLIPQLAFRVENGYWAKSADPEDQQLLQNFIDKPEKAREILMSWSPCVIER</sequence>
<protein>
    <submittedName>
        <fullName evidence="2">Uncharacterized protein</fullName>
    </submittedName>
</protein>
<name>E3H1I1_ROTDC</name>
<feature type="transmembrane region" description="Helical" evidence="1">
    <location>
        <begin position="6"/>
        <end position="23"/>
    </location>
</feature>
<keyword evidence="1" id="KW-0812">Transmembrane</keyword>
<dbReference type="Proteomes" id="UP000000387">
    <property type="component" value="Chromosome"/>
</dbReference>
<dbReference type="EMBL" id="CP002280">
    <property type="protein sequence ID" value="ADP40108.1"/>
    <property type="molecule type" value="Genomic_DNA"/>
</dbReference>
<reference evidence="3" key="1">
    <citation type="submission" date="2010-10" db="EMBL/GenBank/DDBJ databases">
        <title>The complete genome of Rothia dentocariosa ATCC 17931.</title>
        <authorList>
            <person name="Muzny D."/>
            <person name="Qin X."/>
            <person name="Buhay C."/>
            <person name="Dugan-Rocha S."/>
            <person name="Ding Y."/>
            <person name="Chen G."/>
            <person name="Hawes A."/>
            <person name="Holder M."/>
            <person name="Jhangiani S."/>
            <person name="Johnson A."/>
            <person name="Khan Z."/>
            <person name="Li Z."/>
            <person name="Liu W."/>
            <person name="Liu X."/>
            <person name="Perez L."/>
            <person name="Shen H."/>
            <person name="Wang Q."/>
            <person name="Watt J."/>
            <person name="Xi L."/>
            <person name="Xin Y."/>
            <person name="Zhou J."/>
            <person name="Deng J."/>
            <person name="Jiang H."/>
            <person name="Liu Y."/>
            <person name="Qu J."/>
            <person name="Song X.-Z."/>
            <person name="Zhang L."/>
            <person name="Villasana D."/>
            <person name="Johnson A."/>
            <person name="Liu J."/>
            <person name="Liyanage D."/>
            <person name="Lorensuhewa L."/>
            <person name="Robinson T."/>
            <person name="Song A."/>
            <person name="Song B.-B."/>
            <person name="Dinh H."/>
            <person name="Thornton R."/>
            <person name="Coyle M."/>
            <person name="Francisco L."/>
            <person name="Jackson L."/>
            <person name="Javaid M."/>
            <person name="Korchina V."/>
            <person name="Kovar C."/>
            <person name="Mata R."/>
            <person name="Mathew T."/>
            <person name="Ngo R."/>
            <person name="Nguyen L."/>
            <person name="Nguyen N."/>
            <person name="Okwuonu G."/>
            <person name="Ongeri F."/>
            <person name="Pham C."/>
            <person name="Simmons D."/>
            <person name="Wilczek-Boney K."/>
            <person name="Hale W."/>
            <person name="Jakkamsetti A."/>
            <person name="Pham P."/>
            <person name="Ruth R."/>
            <person name="San Lucas F."/>
            <person name="Warren J."/>
            <person name="Zhang J."/>
            <person name="Zhao Z."/>
            <person name="Zhou C."/>
            <person name="Zhu D."/>
            <person name="Lee S."/>
            <person name="Bess C."/>
            <person name="Blankenburg K."/>
            <person name="Forbes L."/>
            <person name="Fu Q."/>
            <person name="Gubbala S."/>
            <person name="Hirani K."/>
            <person name="Jayaseelan J.C."/>
            <person name="Lara F."/>
            <person name="Munidasa M."/>
            <person name="Palculict T."/>
            <person name="Patil S."/>
            <person name="Pu L.-L."/>
            <person name="Saada N."/>
            <person name="Tang L."/>
            <person name="Weissenberger G."/>
            <person name="Zhu Y."/>
            <person name="Hemphill L."/>
            <person name="Shang Y."/>
            <person name="Youmans B."/>
            <person name="Ayvaz T."/>
            <person name="Ross M."/>
            <person name="Santibanez J."/>
            <person name="Aqrawi P."/>
            <person name="Gross S."/>
            <person name="Joshi V."/>
            <person name="Fowler G."/>
            <person name="Nazareth L."/>
            <person name="Reid J."/>
            <person name="Worley K."/>
            <person name="Petrosino J."/>
            <person name="Highlander S."/>
            <person name="Gibbs R."/>
        </authorList>
    </citation>
    <scope>NUCLEOTIDE SEQUENCE [LARGE SCALE GENOMIC DNA]</scope>
    <source>
        <strain evidence="3">ATCC 17931 / CDC X599 / XDIA</strain>
    </source>
</reference>
<gene>
    <name evidence="2" type="ordered locus">HMPREF0733_10650</name>
</gene>
<feature type="transmembrane region" description="Helical" evidence="1">
    <location>
        <begin position="77"/>
        <end position="95"/>
    </location>
</feature>
<evidence type="ECO:0000313" key="3">
    <source>
        <dbReference type="Proteomes" id="UP000000387"/>
    </source>
</evidence>
<feature type="transmembrane region" description="Helical" evidence="1">
    <location>
        <begin position="43"/>
        <end position="65"/>
    </location>
</feature>
<dbReference type="AlphaFoldDB" id="E3H1I1"/>
<accession>E3H1I1</accession>
<proteinExistence type="predicted"/>
<organism evidence="2 3">
    <name type="scientific">Rothia dentocariosa (strain ATCC 17931 / CDC X599 / XDIA)</name>
    <dbReference type="NCBI Taxonomy" id="762948"/>
    <lineage>
        <taxon>Bacteria</taxon>
        <taxon>Bacillati</taxon>
        <taxon>Actinomycetota</taxon>
        <taxon>Actinomycetes</taxon>
        <taxon>Micrococcales</taxon>
        <taxon>Micrococcaceae</taxon>
        <taxon>Rothia</taxon>
    </lineage>
</organism>
<dbReference type="RefSeq" id="WP_013397923.1">
    <property type="nucleotide sequence ID" value="NC_014643.1"/>
</dbReference>
<dbReference type="GeneID" id="29743717"/>
<evidence type="ECO:0000256" key="1">
    <source>
        <dbReference type="SAM" id="Phobius"/>
    </source>
</evidence>
<dbReference type="HOGENOM" id="CLU_1276817_0_0_11"/>